<dbReference type="GO" id="GO:0016787">
    <property type="term" value="F:hydrolase activity"/>
    <property type="evidence" value="ECO:0007669"/>
    <property type="project" value="UniProtKB-KW"/>
</dbReference>
<dbReference type="Pfam" id="PF00857">
    <property type="entry name" value="Isochorismatase"/>
    <property type="match status" value="1"/>
</dbReference>
<dbReference type="InterPro" id="IPR000868">
    <property type="entry name" value="Isochorismatase-like_dom"/>
</dbReference>
<evidence type="ECO:0000313" key="4">
    <source>
        <dbReference type="Proteomes" id="UP000829817"/>
    </source>
</evidence>
<evidence type="ECO:0000256" key="1">
    <source>
        <dbReference type="ARBA" id="ARBA00022801"/>
    </source>
</evidence>
<dbReference type="PANTHER" id="PTHR43540">
    <property type="entry name" value="PEROXYUREIDOACRYLATE/UREIDOACRYLATE AMIDOHYDROLASE-RELATED"/>
    <property type="match status" value="1"/>
</dbReference>
<sequence>MSKTALLIIDFQNDYFPTFPGAKWPLHHTEAAAANGSKLLAGFRKQGLPVFHVRHEFPNADAPFFQPGSEGAQIHTGMAPQEGEAVIVKQQINSFRDTDLQQQLQQAGIERLFIVGAMSHMCIDAVTRAAVDFGYECLLAHDACATLDMEFNGVKVPAEQVHAAFMAALQFGYCRVESTATLLELI</sequence>
<gene>
    <name evidence="3" type="ORF">LVJ83_05960</name>
</gene>
<protein>
    <submittedName>
        <fullName evidence="3">Cysteine hydrolase</fullName>
    </submittedName>
</protein>
<keyword evidence="1 3" id="KW-0378">Hydrolase</keyword>
<dbReference type="Proteomes" id="UP000829817">
    <property type="component" value="Chromosome"/>
</dbReference>
<dbReference type="InterPro" id="IPR036380">
    <property type="entry name" value="Isochorismatase-like_sf"/>
</dbReference>
<dbReference type="EMBL" id="CP091508">
    <property type="protein sequence ID" value="UOO83001.1"/>
    <property type="molecule type" value="Genomic_DNA"/>
</dbReference>
<dbReference type="SUPFAM" id="SSF52499">
    <property type="entry name" value="Isochorismatase-like hydrolases"/>
    <property type="match status" value="1"/>
</dbReference>
<evidence type="ECO:0000313" key="3">
    <source>
        <dbReference type="EMBL" id="UOO83001.1"/>
    </source>
</evidence>
<dbReference type="Gene3D" id="3.40.50.850">
    <property type="entry name" value="Isochorismatase-like"/>
    <property type="match status" value="1"/>
</dbReference>
<proteinExistence type="predicted"/>
<name>A0ABY4E219_9NEIS</name>
<organism evidence="3 4">
    <name type="scientific">Uruburuella testudinis</name>
    <dbReference type="NCBI Taxonomy" id="1282863"/>
    <lineage>
        <taxon>Bacteria</taxon>
        <taxon>Pseudomonadati</taxon>
        <taxon>Pseudomonadota</taxon>
        <taxon>Betaproteobacteria</taxon>
        <taxon>Neisseriales</taxon>
        <taxon>Neisseriaceae</taxon>
        <taxon>Uruburuella</taxon>
    </lineage>
</organism>
<reference evidence="3 4" key="1">
    <citation type="journal article" date="2022" name="Res Sq">
        <title>Evolution of multicellular longitudinally dividing oral cavity symbionts (Neisseriaceae).</title>
        <authorList>
            <person name="Nyongesa S."/>
            <person name="Weber P."/>
            <person name="Bernet E."/>
            <person name="Pullido F."/>
            <person name="Nieckarz M."/>
            <person name="Delaby M."/>
            <person name="Nieves C."/>
            <person name="Viehboeck T."/>
            <person name="Krause N."/>
            <person name="Rivera-Millot A."/>
            <person name="Nakamura A."/>
            <person name="Vischer N."/>
            <person name="VanNieuwenhze M."/>
            <person name="Brun Y."/>
            <person name="Cava F."/>
            <person name="Bulgheresi S."/>
            <person name="Veyrier F."/>
        </authorList>
    </citation>
    <scope>NUCLEOTIDE SEQUENCE [LARGE SCALE GENOMIC DNA]</scope>
    <source>
        <strain evidence="3 4">CCUG 63373m</strain>
    </source>
</reference>
<evidence type="ECO:0000259" key="2">
    <source>
        <dbReference type="Pfam" id="PF00857"/>
    </source>
</evidence>
<accession>A0ABY4E219</accession>
<dbReference type="RefSeq" id="WP_244787250.1">
    <property type="nucleotide sequence ID" value="NZ_CP091508.1"/>
</dbReference>
<dbReference type="InterPro" id="IPR050272">
    <property type="entry name" value="Isochorismatase-like_hydrls"/>
</dbReference>
<dbReference type="PANTHER" id="PTHR43540:SF1">
    <property type="entry name" value="ISOCHORISMATASE HYDROLASE"/>
    <property type="match status" value="1"/>
</dbReference>
<feature type="domain" description="Isochorismatase-like" evidence="2">
    <location>
        <begin position="4"/>
        <end position="150"/>
    </location>
</feature>
<keyword evidence="4" id="KW-1185">Reference proteome</keyword>
<dbReference type="CDD" id="cd01014">
    <property type="entry name" value="nicotinamidase_related"/>
    <property type="match status" value="1"/>
</dbReference>